<comment type="caution">
    <text evidence="3">The sequence shown here is derived from an EMBL/GenBank/DDBJ whole genome shotgun (WGS) entry which is preliminary data.</text>
</comment>
<dbReference type="OrthoDB" id="9791689at2"/>
<dbReference type="GO" id="GO:0071949">
    <property type="term" value="F:FAD binding"/>
    <property type="evidence" value="ECO:0007669"/>
    <property type="project" value="InterPro"/>
</dbReference>
<evidence type="ECO:0000259" key="2">
    <source>
        <dbReference type="Pfam" id="PF01494"/>
    </source>
</evidence>
<dbReference type="PANTHER" id="PTHR43476">
    <property type="entry name" value="3-(3-HYDROXY-PHENYL)PROPIONATE/3-HYDROXYCINNAMIC ACID HYDROXYLASE"/>
    <property type="match status" value="1"/>
</dbReference>
<dbReference type="PRINTS" id="PR00420">
    <property type="entry name" value="RNGMNOXGNASE"/>
</dbReference>
<accession>A0A3M8LPP4</accession>
<protein>
    <submittedName>
        <fullName evidence="3">FAD-dependent oxidoreductase</fullName>
    </submittedName>
</protein>
<sequence length="402" mass="44177">MMLGLLLARAGVEVIVLEKHDDFFRDFRGDTIHPSTIDLIDQLGLRHRFDGIPQSHIHTLDVVVNGNRLTPIDFGSLRGPNRSIALMPQWDFLNLLANEASRYPTFRLLMGTEATSVRYGPADAAGQRPVIGVTAHTHHQAVEITADLTVAADGRDSDVRRSAGLVPVDYGVGIDVLWFRLPKLGSPPPDTLGYLNAESMVITIPRSDYYQSGMLIPKGAYPQIQAEGLDAFRARIVRAAPFLAPAVGAVHSWDQVKLLSVQVNRLPTWWVPGLLCIGDAAHAMSPAFGVGVNYAIQDAVAAARILAPPLRAASVAPEHLAAVQQRRLPPVRRMQPIQIQLHTVIAKPGGGGFLRNPMPWWQRIPVALALPVIRRVAARVVGRGFRPERLDGELLHPYRRRE</sequence>
<reference evidence="3 4" key="1">
    <citation type="submission" date="2018-11" db="EMBL/GenBank/DDBJ databases">
        <title>Cryobacterium sp. nov., isolated from rhizosphere soil of lettuce.</title>
        <authorList>
            <person name="Wang Y."/>
        </authorList>
    </citation>
    <scope>NUCLEOTIDE SEQUENCE [LARGE SCALE GENOMIC DNA]</scope>
    <source>
        <strain evidence="3 4">NEAU-85</strain>
    </source>
</reference>
<evidence type="ECO:0000313" key="3">
    <source>
        <dbReference type="EMBL" id="RNE67460.1"/>
    </source>
</evidence>
<gene>
    <name evidence="3" type="ORF">EEJ31_00605</name>
</gene>
<dbReference type="InterPro" id="IPR036188">
    <property type="entry name" value="FAD/NAD-bd_sf"/>
</dbReference>
<organism evidence="3 4">
    <name type="scientific">Cryobacterium tepidiphilum</name>
    <dbReference type="NCBI Taxonomy" id="2486026"/>
    <lineage>
        <taxon>Bacteria</taxon>
        <taxon>Bacillati</taxon>
        <taxon>Actinomycetota</taxon>
        <taxon>Actinomycetes</taxon>
        <taxon>Micrococcales</taxon>
        <taxon>Microbacteriaceae</taxon>
        <taxon>Cryobacterium</taxon>
    </lineage>
</organism>
<dbReference type="GO" id="GO:0016491">
    <property type="term" value="F:oxidoreductase activity"/>
    <property type="evidence" value="ECO:0007669"/>
    <property type="project" value="UniProtKB-KW"/>
</dbReference>
<dbReference type="EMBL" id="RDSR01000001">
    <property type="protein sequence ID" value="RNE67460.1"/>
    <property type="molecule type" value="Genomic_DNA"/>
</dbReference>
<proteinExistence type="predicted"/>
<feature type="domain" description="FAD-binding" evidence="2">
    <location>
        <begin position="1"/>
        <end position="330"/>
    </location>
</feature>
<dbReference type="Pfam" id="PF01494">
    <property type="entry name" value="FAD_binding_3"/>
    <property type="match status" value="1"/>
</dbReference>
<dbReference type="AlphaFoldDB" id="A0A3M8LPP4"/>
<evidence type="ECO:0000256" key="1">
    <source>
        <dbReference type="ARBA" id="ARBA00023002"/>
    </source>
</evidence>
<keyword evidence="4" id="KW-1185">Reference proteome</keyword>
<dbReference type="Proteomes" id="UP000279859">
    <property type="component" value="Unassembled WGS sequence"/>
</dbReference>
<keyword evidence="1" id="KW-0560">Oxidoreductase</keyword>
<dbReference type="InterPro" id="IPR050631">
    <property type="entry name" value="PheA/TfdB_FAD_monoxygenase"/>
</dbReference>
<evidence type="ECO:0000313" key="4">
    <source>
        <dbReference type="Proteomes" id="UP000279859"/>
    </source>
</evidence>
<dbReference type="Gene3D" id="3.50.50.60">
    <property type="entry name" value="FAD/NAD(P)-binding domain"/>
    <property type="match status" value="2"/>
</dbReference>
<name>A0A3M8LPP4_9MICO</name>
<dbReference type="PANTHER" id="PTHR43476:SF5">
    <property type="entry name" value="FAD-DEPENDENT MONOOXYGENASE"/>
    <property type="match status" value="1"/>
</dbReference>
<dbReference type="SUPFAM" id="SSF51905">
    <property type="entry name" value="FAD/NAD(P)-binding domain"/>
    <property type="match status" value="1"/>
</dbReference>
<dbReference type="InterPro" id="IPR002938">
    <property type="entry name" value="FAD-bd"/>
</dbReference>